<dbReference type="SUPFAM" id="SSF57701">
    <property type="entry name" value="Zn2/Cys6 DNA-binding domain"/>
    <property type="match status" value="1"/>
</dbReference>
<evidence type="ECO:0000256" key="2">
    <source>
        <dbReference type="ARBA" id="ARBA00022723"/>
    </source>
</evidence>
<dbReference type="Pfam" id="PF04082">
    <property type="entry name" value="Fungal_trans"/>
    <property type="match status" value="1"/>
</dbReference>
<reference evidence="9" key="1">
    <citation type="submission" date="2022-12" db="EMBL/GenBank/DDBJ databases">
        <authorList>
            <person name="Petersen C."/>
        </authorList>
    </citation>
    <scope>NUCLEOTIDE SEQUENCE</scope>
    <source>
        <strain evidence="9">IBT 16125</strain>
    </source>
</reference>
<dbReference type="PANTHER" id="PTHR47338:SF23">
    <property type="entry name" value="ZN(II)2CYS6 TRANSCRIPTION FACTOR (EUROFUNG)"/>
    <property type="match status" value="1"/>
</dbReference>
<dbReference type="CDD" id="cd12148">
    <property type="entry name" value="fungal_TF_MHR"/>
    <property type="match status" value="1"/>
</dbReference>
<evidence type="ECO:0000256" key="5">
    <source>
        <dbReference type="ARBA" id="ARBA00023163"/>
    </source>
</evidence>
<dbReference type="Gene3D" id="4.10.240.10">
    <property type="entry name" value="Zn(2)-C6 fungal-type DNA-binding domain"/>
    <property type="match status" value="1"/>
</dbReference>
<reference evidence="9" key="2">
    <citation type="journal article" date="2023" name="IMA Fungus">
        <title>Comparative genomic study of the Penicillium genus elucidates a diverse pangenome and 15 lateral gene transfer events.</title>
        <authorList>
            <person name="Petersen C."/>
            <person name="Sorensen T."/>
            <person name="Nielsen M.R."/>
            <person name="Sondergaard T.E."/>
            <person name="Sorensen J.L."/>
            <person name="Fitzpatrick D.A."/>
            <person name="Frisvad J.C."/>
            <person name="Nielsen K.L."/>
        </authorList>
    </citation>
    <scope>NUCLEOTIDE SEQUENCE</scope>
    <source>
        <strain evidence="9">IBT 16125</strain>
    </source>
</reference>
<dbReference type="InterPro" id="IPR050815">
    <property type="entry name" value="TF_fung"/>
</dbReference>
<evidence type="ECO:0000256" key="1">
    <source>
        <dbReference type="ARBA" id="ARBA00004123"/>
    </source>
</evidence>
<evidence type="ECO:0000259" key="8">
    <source>
        <dbReference type="PROSITE" id="PS50048"/>
    </source>
</evidence>
<dbReference type="InterPro" id="IPR001138">
    <property type="entry name" value="Zn2Cys6_DnaBD"/>
</dbReference>
<dbReference type="PROSITE" id="PS50048">
    <property type="entry name" value="ZN2_CY6_FUNGAL_2"/>
    <property type="match status" value="1"/>
</dbReference>
<dbReference type="EMBL" id="JAPVEA010000008">
    <property type="protein sequence ID" value="KAJ5438902.1"/>
    <property type="molecule type" value="Genomic_DNA"/>
</dbReference>
<dbReference type="InterPro" id="IPR007219">
    <property type="entry name" value="XnlR_reg_dom"/>
</dbReference>
<dbReference type="RefSeq" id="XP_056762131.1">
    <property type="nucleotide sequence ID" value="XM_056913282.1"/>
</dbReference>
<dbReference type="PANTHER" id="PTHR47338">
    <property type="entry name" value="ZN(II)2CYS6 TRANSCRIPTION FACTOR (EUROFUNG)-RELATED"/>
    <property type="match status" value="1"/>
</dbReference>
<evidence type="ECO:0000256" key="3">
    <source>
        <dbReference type="ARBA" id="ARBA00023015"/>
    </source>
</evidence>
<protein>
    <recommendedName>
        <fullName evidence="8">Zn(2)-C6 fungal-type domain-containing protein</fullName>
    </recommendedName>
</protein>
<proteinExistence type="predicted"/>
<feature type="region of interest" description="Disordered" evidence="7">
    <location>
        <begin position="1"/>
        <end position="32"/>
    </location>
</feature>
<dbReference type="CDD" id="cd00067">
    <property type="entry name" value="GAL4"/>
    <property type="match status" value="1"/>
</dbReference>
<dbReference type="GO" id="GO:0006351">
    <property type="term" value="P:DNA-templated transcription"/>
    <property type="evidence" value="ECO:0007669"/>
    <property type="project" value="InterPro"/>
</dbReference>
<gene>
    <name evidence="9" type="ORF">N7458_009900</name>
</gene>
<dbReference type="GeneID" id="81603525"/>
<feature type="domain" description="Zn(2)-C6 fungal-type" evidence="8">
    <location>
        <begin position="35"/>
        <end position="64"/>
    </location>
</feature>
<comment type="subcellular location">
    <subcellularLocation>
        <location evidence="1">Nucleus</location>
    </subcellularLocation>
</comment>
<dbReference type="GO" id="GO:0003677">
    <property type="term" value="F:DNA binding"/>
    <property type="evidence" value="ECO:0007669"/>
    <property type="project" value="UniProtKB-KW"/>
</dbReference>
<dbReference type="InterPro" id="IPR036864">
    <property type="entry name" value="Zn2-C6_fun-type_DNA-bd_sf"/>
</dbReference>
<dbReference type="PROSITE" id="PS00463">
    <property type="entry name" value="ZN2_CY6_FUNGAL_1"/>
    <property type="match status" value="1"/>
</dbReference>
<keyword evidence="4" id="KW-0238">DNA-binding</keyword>
<keyword evidence="3" id="KW-0805">Transcription regulation</keyword>
<sequence>MPPKSRRISGSEPNGNQANGVEPSDTTKAEDDVPACQSCRKKKARCDRAQPCSQCIRFKVTCVYDDRRMKPGLRAGAVDQLYRRIETLENMFLGQEMLWQQVWQALHPNSSLPEPIKNPTGDTGLEQRREQLKVSLLDPVPSMGRANGPGAHDDGDEDMEATSRSAKRRRLNENVFSTPSIDIDDDLTVILPLEVMTELVDFYYVNIHPWIPVLHVAKFRERMRSPEHRPRVTCILHAIIAVCARFSQSEFLKDEDFKTRIAEKSRQKVILDSTESFSVENLQALVIIAFETVDRPRSRTFIMVDCRKYGGHGRTTAIGGRGGCTLSRDKPGETLIRRMVFLSPSNSWSEAEERRRVFWTVFLMDRFCSVSTGWKISLTSADVKRRLPCEGALWEREQAVEAPYFGISDSRDNASSSSVLNGNRASSNPEDQDAIGGFAYNIEATESLALVTNFFLHHAFIVSDAEKAQMWLMKFKELDLRLIQWKLYLPSKWREASVLNSDGVMDPNLTLAHITHNTAVILLHQGIAYPPAHWQACPIKLPSSSSAETCLEAASEIATIGHQFLTFSPIFTNPQFSFCLFIAGRMLLAHARYNGVSLPPAFDTLIASLLEISQRWTGRSETPSPQNENLASSFAKRLIEAQNNSGAAPRPSLDIRQTAYSDESKEQPPQQPTYRASPSQGALFLPKAANAVSPARYMSREGFQETFSLDPFSLAFPPLPPAFRQDFPVYSRSDPMSVYAQAAGNQVSSPMMIGPSHQNFNMWQGSGAHFGHGIVSPQEDLSQVFSLTPSPGQRISRYGGAQIESQVANAKSPNI</sequence>
<keyword evidence="5" id="KW-0804">Transcription</keyword>
<evidence type="ECO:0000256" key="7">
    <source>
        <dbReference type="SAM" id="MobiDB-lite"/>
    </source>
</evidence>
<dbReference type="Proteomes" id="UP001213681">
    <property type="component" value="Unassembled WGS sequence"/>
</dbReference>
<evidence type="ECO:0000313" key="9">
    <source>
        <dbReference type="EMBL" id="KAJ5438902.1"/>
    </source>
</evidence>
<dbReference type="Pfam" id="PF00172">
    <property type="entry name" value="Zn_clus"/>
    <property type="match status" value="1"/>
</dbReference>
<keyword evidence="10" id="KW-1185">Reference proteome</keyword>
<evidence type="ECO:0000256" key="4">
    <source>
        <dbReference type="ARBA" id="ARBA00023125"/>
    </source>
</evidence>
<dbReference type="AlphaFoldDB" id="A0AAD6BYA8"/>
<dbReference type="GO" id="GO:0008270">
    <property type="term" value="F:zinc ion binding"/>
    <property type="evidence" value="ECO:0007669"/>
    <property type="project" value="InterPro"/>
</dbReference>
<feature type="region of interest" description="Disordered" evidence="7">
    <location>
        <begin position="660"/>
        <end position="679"/>
    </location>
</feature>
<dbReference type="SMART" id="SM00066">
    <property type="entry name" value="GAL4"/>
    <property type="match status" value="1"/>
</dbReference>
<accession>A0AAD6BYA8</accession>
<evidence type="ECO:0000256" key="6">
    <source>
        <dbReference type="ARBA" id="ARBA00023242"/>
    </source>
</evidence>
<dbReference type="GO" id="GO:0005634">
    <property type="term" value="C:nucleus"/>
    <property type="evidence" value="ECO:0007669"/>
    <property type="project" value="UniProtKB-SubCell"/>
</dbReference>
<organism evidence="9 10">
    <name type="scientific">Penicillium daleae</name>
    <dbReference type="NCBI Taxonomy" id="63821"/>
    <lineage>
        <taxon>Eukaryota</taxon>
        <taxon>Fungi</taxon>
        <taxon>Dikarya</taxon>
        <taxon>Ascomycota</taxon>
        <taxon>Pezizomycotina</taxon>
        <taxon>Eurotiomycetes</taxon>
        <taxon>Eurotiomycetidae</taxon>
        <taxon>Eurotiales</taxon>
        <taxon>Aspergillaceae</taxon>
        <taxon>Penicillium</taxon>
    </lineage>
</organism>
<evidence type="ECO:0000313" key="10">
    <source>
        <dbReference type="Proteomes" id="UP001213681"/>
    </source>
</evidence>
<name>A0AAD6BYA8_9EURO</name>
<feature type="region of interest" description="Disordered" evidence="7">
    <location>
        <begin position="796"/>
        <end position="815"/>
    </location>
</feature>
<feature type="compositionally biased region" description="Polar residues" evidence="7">
    <location>
        <begin position="803"/>
        <end position="815"/>
    </location>
</feature>
<dbReference type="GO" id="GO:0000981">
    <property type="term" value="F:DNA-binding transcription factor activity, RNA polymerase II-specific"/>
    <property type="evidence" value="ECO:0007669"/>
    <property type="project" value="InterPro"/>
</dbReference>
<comment type="caution">
    <text evidence="9">The sequence shown here is derived from an EMBL/GenBank/DDBJ whole genome shotgun (WGS) entry which is preliminary data.</text>
</comment>
<keyword evidence="6" id="KW-0539">Nucleus</keyword>
<feature type="region of interest" description="Disordered" evidence="7">
    <location>
        <begin position="139"/>
        <end position="166"/>
    </location>
</feature>
<keyword evidence="2" id="KW-0479">Metal-binding</keyword>